<dbReference type="GO" id="GO:0019285">
    <property type="term" value="P:glycine betaine biosynthetic process from choline"/>
    <property type="evidence" value="ECO:0007669"/>
    <property type="project" value="TreeGrafter"/>
</dbReference>
<evidence type="ECO:0000256" key="6">
    <source>
        <dbReference type="RuleBase" id="RU003968"/>
    </source>
</evidence>
<evidence type="ECO:0000259" key="8">
    <source>
        <dbReference type="PROSITE" id="PS00624"/>
    </source>
</evidence>
<dbReference type="GO" id="GO:0050660">
    <property type="term" value="F:flavin adenine dinucleotide binding"/>
    <property type="evidence" value="ECO:0007669"/>
    <property type="project" value="InterPro"/>
</dbReference>
<dbReference type="Gene3D" id="3.50.50.60">
    <property type="entry name" value="FAD/NAD(P)-binding domain"/>
    <property type="match status" value="1"/>
</dbReference>
<dbReference type="GO" id="GO:0016020">
    <property type="term" value="C:membrane"/>
    <property type="evidence" value="ECO:0007669"/>
    <property type="project" value="TreeGrafter"/>
</dbReference>
<dbReference type="PROSITE" id="PS00623">
    <property type="entry name" value="GMC_OXRED_1"/>
    <property type="match status" value="1"/>
</dbReference>
<feature type="binding site" evidence="5">
    <location>
        <position position="220"/>
    </location>
    <ligand>
        <name>FAD</name>
        <dbReference type="ChEBI" id="CHEBI:57692"/>
    </ligand>
</feature>
<name>A0A317E5X8_9PROT</name>
<keyword evidence="4 5" id="KW-0274">FAD</keyword>
<evidence type="ECO:0000256" key="2">
    <source>
        <dbReference type="ARBA" id="ARBA00010790"/>
    </source>
</evidence>
<dbReference type="NCBIfam" id="NF002550">
    <property type="entry name" value="PRK02106.1"/>
    <property type="match status" value="1"/>
</dbReference>
<dbReference type="Pfam" id="PF05199">
    <property type="entry name" value="GMC_oxred_C"/>
    <property type="match status" value="1"/>
</dbReference>
<accession>A0A317E5X8</accession>
<evidence type="ECO:0000259" key="7">
    <source>
        <dbReference type="PROSITE" id="PS00623"/>
    </source>
</evidence>
<keyword evidence="3 6" id="KW-0285">Flavoprotein</keyword>
<dbReference type="GO" id="GO:0008812">
    <property type="term" value="F:choline dehydrogenase activity"/>
    <property type="evidence" value="ECO:0007669"/>
    <property type="project" value="TreeGrafter"/>
</dbReference>
<evidence type="ECO:0000256" key="4">
    <source>
        <dbReference type="ARBA" id="ARBA00022827"/>
    </source>
</evidence>
<dbReference type="OrthoDB" id="9785276at2"/>
<sequence>MGRDMYDFIIIGAGSAGCVMANRLSANPNTRVLLLEAGPTDRHWSVMMPFGVVALMRSKTRNWGYYTVAQRHMAGREMFWPRGKTLGGSSSINAMIYTRGHRDDYDDWADLGLEDWSYDRCLPYFRKAEHNERITDQFHGNHGPLNVTDPRNPNPLCDLYIEAGKRWGLKETDDFNGAEQEGIGYYQLTQKQGQRFSAARAYLWDAESRPNLTILTGAHVMAVEFDGKRARGVRFKAKGAERVEEAAESVILCGGAINSPQVLQLSGIGDPADLKAAGVALRHALPGVGRNLRDHLDITLQQRTRTSESYGFSWRMSYRGAIGLMNYFISKRGIYTTNVAEAGCFARTNPQDPRPDVQMHFIPAILENHGLTTKFGHGYSTHACQLRPRSIGRLWLKSADPFAAPAIDPNYLAEREDVECLIRAFKLSRDVILDQAFADKRGRNPDFHWQQAQTDKEIEDYVRRNAETVYHPVGTCKMGHDDMAVVDEQCRVHGIEGLRVVDASIHPTLIGGNTNAPTIMTAEKAAEYILEPRASYSRAA</sequence>
<dbReference type="Proteomes" id="UP000246077">
    <property type="component" value="Unassembled WGS sequence"/>
</dbReference>
<comment type="similarity">
    <text evidence="2 6">Belongs to the GMC oxidoreductase family.</text>
</comment>
<keyword evidence="10" id="KW-1185">Reference proteome</keyword>
<proteinExistence type="inferred from homology"/>
<dbReference type="PANTHER" id="PTHR11552">
    <property type="entry name" value="GLUCOSE-METHANOL-CHOLINE GMC OXIDOREDUCTASE"/>
    <property type="match status" value="1"/>
</dbReference>
<evidence type="ECO:0000313" key="10">
    <source>
        <dbReference type="Proteomes" id="UP000246077"/>
    </source>
</evidence>
<dbReference type="SUPFAM" id="SSF54373">
    <property type="entry name" value="FAD-linked reductases, C-terminal domain"/>
    <property type="match status" value="1"/>
</dbReference>
<dbReference type="PROSITE" id="PS00624">
    <property type="entry name" value="GMC_OXRED_2"/>
    <property type="match status" value="1"/>
</dbReference>
<evidence type="ECO:0000256" key="1">
    <source>
        <dbReference type="ARBA" id="ARBA00001974"/>
    </source>
</evidence>
<dbReference type="SUPFAM" id="SSF51905">
    <property type="entry name" value="FAD/NAD(P)-binding domain"/>
    <property type="match status" value="1"/>
</dbReference>
<dbReference type="InterPro" id="IPR036188">
    <property type="entry name" value="FAD/NAD-bd_sf"/>
</dbReference>
<dbReference type="AlphaFoldDB" id="A0A317E5X8"/>
<dbReference type="Pfam" id="PF00732">
    <property type="entry name" value="GMC_oxred_N"/>
    <property type="match status" value="1"/>
</dbReference>
<evidence type="ECO:0000256" key="5">
    <source>
        <dbReference type="PIRSR" id="PIRSR000137-2"/>
    </source>
</evidence>
<dbReference type="InterPro" id="IPR007867">
    <property type="entry name" value="GMC_OxRtase_C"/>
</dbReference>
<gene>
    <name evidence="9" type="ORF">DKG75_09360</name>
</gene>
<protein>
    <submittedName>
        <fullName evidence="9">GMC family oxidoreductase</fullName>
    </submittedName>
</protein>
<dbReference type="PANTHER" id="PTHR11552:SF147">
    <property type="entry name" value="CHOLINE DEHYDROGENASE, MITOCHONDRIAL"/>
    <property type="match status" value="1"/>
</dbReference>
<dbReference type="PIRSF" id="PIRSF000137">
    <property type="entry name" value="Alcohol_oxidase"/>
    <property type="match status" value="1"/>
</dbReference>
<dbReference type="PROSITE" id="PS51257">
    <property type="entry name" value="PROKAR_LIPOPROTEIN"/>
    <property type="match status" value="1"/>
</dbReference>
<dbReference type="Gene3D" id="3.30.560.10">
    <property type="entry name" value="Glucose Oxidase, domain 3"/>
    <property type="match status" value="1"/>
</dbReference>
<comment type="caution">
    <text evidence="9">The sequence shown here is derived from an EMBL/GenBank/DDBJ whole genome shotgun (WGS) entry which is preliminary data.</text>
</comment>
<dbReference type="EMBL" id="QGLF01000002">
    <property type="protein sequence ID" value="PWR22439.1"/>
    <property type="molecule type" value="Genomic_DNA"/>
</dbReference>
<reference evidence="10" key="1">
    <citation type="submission" date="2018-05" db="EMBL/GenBank/DDBJ databases">
        <title>Zavarzinia sp. HR-AS.</title>
        <authorList>
            <person name="Lee Y."/>
            <person name="Jeon C.O."/>
        </authorList>
    </citation>
    <scope>NUCLEOTIDE SEQUENCE [LARGE SCALE GENOMIC DNA]</scope>
    <source>
        <strain evidence="10">DSM 1231</strain>
    </source>
</reference>
<feature type="domain" description="Glucose-methanol-choline oxidoreductase N-terminal" evidence="7">
    <location>
        <begin position="83"/>
        <end position="106"/>
    </location>
</feature>
<evidence type="ECO:0000313" key="9">
    <source>
        <dbReference type="EMBL" id="PWR22439.1"/>
    </source>
</evidence>
<evidence type="ECO:0000256" key="3">
    <source>
        <dbReference type="ARBA" id="ARBA00022630"/>
    </source>
</evidence>
<organism evidence="9 10">
    <name type="scientific">Zavarzinia compransoris</name>
    <dbReference type="NCBI Taxonomy" id="1264899"/>
    <lineage>
        <taxon>Bacteria</taxon>
        <taxon>Pseudomonadati</taxon>
        <taxon>Pseudomonadota</taxon>
        <taxon>Alphaproteobacteria</taxon>
        <taxon>Rhodospirillales</taxon>
        <taxon>Zavarziniaceae</taxon>
        <taxon>Zavarzinia</taxon>
    </lineage>
</organism>
<dbReference type="InterPro" id="IPR000172">
    <property type="entry name" value="GMC_OxRdtase_N"/>
</dbReference>
<feature type="domain" description="Glucose-methanol-choline oxidoreductase N-terminal" evidence="8">
    <location>
        <begin position="255"/>
        <end position="269"/>
    </location>
</feature>
<comment type="cofactor">
    <cofactor evidence="1 5">
        <name>FAD</name>
        <dbReference type="ChEBI" id="CHEBI:57692"/>
    </cofactor>
</comment>
<dbReference type="InterPro" id="IPR012132">
    <property type="entry name" value="GMC_OxRdtase"/>
</dbReference>